<keyword evidence="2" id="KW-1185">Reference proteome</keyword>
<sequence>MATQDPPTDLNQRLLLLEAYANDIHSLNRRYHEDNDEDKTISIIVDKTGHWAITCPERVGFNERDVENAIKDALEYDNNLAVDNNPVEHLLASCMLKKRYQGFTETWTTAASPVVDWL</sequence>
<proteinExistence type="predicted"/>
<dbReference type="AlphaFoldDB" id="A0A9P5P8A5"/>
<reference evidence="1" key="1">
    <citation type="submission" date="2020-11" db="EMBL/GenBank/DDBJ databases">
        <authorList>
            <consortium name="DOE Joint Genome Institute"/>
            <person name="Ahrendt S."/>
            <person name="Riley R."/>
            <person name="Andreopoulos W."/>
            <person name="Labutti K."/>
            <person name="Pangilinan J."/>
            <person name="Ruiz-Duenas F.J."/>
            <person name="Barrasa J.M."/>
            <person name="Sanchez-Garcia M."/>
            <person name="Camarero S."/>
            <person name="Miyauchi S."/>
            <person name="Serrano A."/>
            <person name="Linde D."/>
            <person name="Babiker R."/>
            <person name="Drula E."/>
            <person name="Ayuso-Fernandez I."/>
            <person name="Pacheco R."/>
            <person name="Padilla G."/>
            <person name="Ferreira P."/>
            <person name="Barriuso J."/>
            <person name="Kellner H."/>
            <person name="Castanera R."/>
            <person name="Alfaro M."/>
            <person name="Ramirez L."/>
            <person name="Pisabarro A.G."/>
            <person name="Kuo A."/>
            <person name="Tritt A."/>
            <person name="Lipzen A."/>
            <person name="He G."/>
            <person name="Yan M."/>
            <person name="Ng V."/>
            <person name="Cullen D."/>
            <person name="Martin F."/>
            <person name="Rosso M.-N."/>
            <person name="Henrissat B."/>
            <person name="Hibbett D."/>
            <person name="Martinez A.T."/>
            <person name="Grigoriev I.V."/>
        </authorList>
    </citation>
    <scope>NUCLEOTIDE SEQUENCE</scope>
    <source>
        <strain evidence="1">AH 40177</strain>
    </source>
</reference>
<name>A0A9P5P8A5_9AGAR</name>
<evidence type="ECO:0000313" key="2">
    <source>
        <dbReference type="Proteomes" id="UP000772434"/>
    </source>
</evidence>
<gene>
    <name evidence="1" type="ORF">BDP27DRAFT_1372306</name>
</gene>
<organism evidence="1 2">
    <name type="scientific">Rhodocollybia butyracea</name>
    <dbReference type="NCBI Taxonomy" id="206335"/>
    <lineage>
        <taxon>Eukaryota</taxon>
        <taxon>Fungi</taxon>
        <taxon>Dikarya</taxon>
        <taxon>Basidiomycota</taxon>
        <taxon>Agaricomycotina</taxon>
        <taxon>Agaricomycetes</taxon>
        <taxon>Agaricomycetidae</taxon>
        <taxon>Agaricales</taxon>
        <taxon>Marasmiineae</taxon>
        <taxon>Omphalotaceae</taxon>
        <taxon>Rhodocollybia</taxon>
    </lineage>
</organism>
<comment type="caution">
    <text evidence="1">The sequence shown here is derived from an EMBL/GenBank/DDBJ whole genome shotgun (WGS) entry which is preliminary data.</text>
</comment>
<dbReference type="EMBL" id="JADNRY010000358">
    <property type="protein sequence ID" value="KAF9058674.1"/>
    <property type="molecule type" value="Genomic_DNA"/>
</dbReference>
<evidence type="ECO:0000313" key="1">
    <source>
        <dbReference type="EMBL" id="KAF9058674.1"/>
    </source>
</evidence>
<accession>A0A9P5P8A5</accession>
<dbReference type="Proteomes" id="UP000772434">
    <property type="component" value="Unassembled WGS sequence"/>
</dbReference>
<protein>
    <submittedName>
        <fullName evidence="1">Uncharacterized protein</fullName>
    </submittedName>
</protein>